<dbReference type="InterPro" id="IPR005467">
    <property type="entry name" value="His_kinase_dom"/>
</dbReference>
<comment type="subcellular location">
    <subcellularLocation>
        <location evidence="2">Cell membrane</location>
        <topology evidence="2">Multi-pass membrane protein</topology>
    </subcellularLocation>
</comment>
<evidence type="ECO:0000256" key="3">
    <source>
        <dbReference type="ARBA" id="ARBA00012438"/>
    </source>
</evidence>
<dbReference type="InterPro" id="IPR003661">
    <property type="entry name" value="HisK_dim/P_dom"/>
</dbReference>
<dbReference type="InterPro" id="IPR004358">
    <property type="entry name" value="Sig_transdc_His_kin-like_C"/>
</dbReference>
<keyword evidence="6" id="KW-0808">Transferase</keyword>
<keyword evidence="5" id="KW-0597">Phosphoprotein</keyword>
<keyword evidence="8 12" id="KW-0418">Kinase</keyword>
<dbReference type="SUPFAM" id="SSF47384">
    <property type="entry name" value="Homodimeric domain of signal transducing histidine kinase"/>
    <property type="match status" value="1"/>
</dbReference>
<dbReference type="EC" id="2.7.13.3" evidence="3"/>
<evidence type="ECO:0000256" key="6">
    <source>
        <dbReference type="ARBA" id="ARBA00022679"/>
    </source>
</evidence>
<dbReference type="GO" id="GO:0005886">
    <property type="term" value="C:plasma membrane"/>
    <property type="evidence" value="ECO:0007669"/>
    <property type="project" value="UniProtKB-SubCell"/>
</dbReference>
<dbReference type="PROSITE" id="PS50109">
    <property type="entry name" value="HIS_KIN"/>
    <property type="match status" value="1"/>
</dbReference>
<comment type="caution">
    <text evidence="12">The sequence shown here is derived from an EMBL/GenBank/DDBJ whole genome shotgun (WGS) entry which is preliminary data.</text>
</comment>
<evidence type="ECO:0000256" key="8">
    <source>
        <dbReference type="ARBA" id="ARBA00022777"/>
    </source>
</evidence>
<proteinExistence type="predicted"/>
<keyword evidence="10" id="KW-1133">Transmembrane helix</keyword>
<evidence type="ECO:0000259" key="11">
    <source>
        <dbReference type="PROSITE" id="PS50109"/>
    </source>
</evidence>
<dbReference type="InterPro" id="IPR036097">
    <property type="entry name" value="HisK_dim/P_sf"/>
</dbReference>
<dbReference type="OrthoDB" id="9785252at2"/>
<dbReference type="EMBL" id="SRXU01000002">
    <property type="protein sequence ID" value="TGX44758.1"/>
    <property type="molecule type" value="Genomic_DNA"/>
</dbReference>
<dbReference type="Proteomes" id="UP000309848">
    <property type="component" value="Unassembled WGS sequence"/>
</dbReference>
<evidence type="ECO:0000313" key="13">
    <source>
        <dbReference type="Proteomes" id="UP000309848"/>
    </source>
</evidence>
<evidence type="ECO:0000256" key="1">
    <source>
        <dbReference type="ARBA" id="ARBA00000085"/>
    </source>
</evidence>
<reference evidence="12 13" key="1">
    <citation type="submission" date="2019-04" db="EMBL/GenBank/DDBJ databases">
        <title>Sphingomonas psychrotolerans sp. nov., isolated from soil in the Tianshan Mountains, Xinjiang, China.</title>
        <authorList>
            <person name="Luo Y."/>
            <person name="Sheng H."/>
        </authorList>
    </citation>
    <scope>NUCLEOTIDE SEQUENCE [LARGE SCALE GENOMIC DNA]</scope>
    <source>
        <strain evidence="12 13">KIS18-15</strain>
    </source>
</reference>
<feature type="transmembrane region" description="Helical" evidence="10">
    <location>
        <begin position="176"/>
        <end position="194"/>
    </location>
</feature>
<keyword evidence="10" id="KW-0472">Membrane</keyword>
<keyword evidence="10" id="KW-0812">Transmembrane</keyword>
<dbReference type="Gene3D" id="3.30.565.10">
    <property type="entry name" value="Histidine kinase-like ATPase, C-terminal domain"/>
    <property type="match status" value="1"/>
</dbReference>
<dbReference type="AlphaFoldDB" id="A0A4S1WN94"/>
<keyword evidence="4" id="KW-1003">Cell membrane</keyword>
<dbReference type="Gene3D" id="1.10.287.130">
    <property type="match status" value="1"/>
</dbReference>
<name>A0A4S1WN94_9SPHN</name>
<organism evidence="12 13">
    <name type="scientific">Sphingomonas naasensis</name>
    <dbReference type="NCBI Taxonomy" id="1344951"/>
    <lineage>
        <taxon>Bacteria</taxon>
        <taxon>Pseudomonadati</taxon>
        <taxon>Pseudomonadota</taxon>
        <taxon>Alphaproteobacteria</taxon>
        <taxon>Sphingomonadales</taxon>
        <taxon>Sphingomonadaceae</taxon>
        <taxon>Sphingomonas</taxon>
    </lineage>
</organism>
<dbReference type="PANTHER" id="PTHR44936">
    <property type="entry name" value="SENSOR PROTEIN CREC"/>
    <property type="match status" value="1"/>
</dbReference>
<dbReference type="InterPro" id="IPR050980">
    <property type="entry name" value="2C_sensor_his_kinase"/>
</dbReference>
<keyword evidence="9" id="KW-0067">ATP-binding</keyword>
<dbReference type="SUPFAM" id="SSF55874">
    <property type="entry name" value="ATPase domain of HSP90 chaperone/DNA topoisomerase II/histidine kinase"/>
    <property type="match status" value="1"/>
</dbReference>
<keyword evidence="13" id="KW-1185">Reference proteome</keyword>
<evidence type="ECO:0000256" key="10">
    <source>
        <dbReference type="SAM" id="Phobius"/>
    </source>
</evidence>
<evidence type="ECO:0000256" key="9">
    <source>
        <dbReference type="ARBA" id="ARBA00022840"/>
    </source>
</evidence>
<feature type="transmembrane region" description="Helical" evidence="10">
    <location>
        <begin position="89"/>
        <end position="108"/>
    </location>
</feature>
<protein>
    <recommendedName>
        <fullName evidence="3">histidine kinase</fullName>
        <ecNumber evidence="3">2.7.13.3</ecNumber>
    </recommendedName>
</protein>
<feature type="transmembrane region" description="Helical" evidence="10">
    <location>
        <begin position="60"/>
        <end position="77"/>
    </location>
</feature>
<dbReference type="SMART" id="SM00387">
    <property type="entry name" value="HATPase_c"/>
    <property type="match status" value="1"/>
</dbReference>
<dbReference type="GO" id="GO:0005524">
    <property type="term" value="F:ATP binding"/>
    <property type="evidence" value="ECO:0007669"/>
    <property type="project" value="UniProtKB-KW"/>
</dbReference>
<evidence type="ECO:0000256" key="4">
    <source>
        <dbReference type="ARBA" id="ARBA00022475"/>
    </source>
</evidence>
<dbReference type="Pfam" id="PF02518">
    <property type="entry name" value="HATPase_c"/>
    <property type="match status" value="1"/>
</dbReference>
<dbReference type="InterPro" id="IPR036890">
    <property type="entry name" value="HATPase_C_sf"/>
</dbReference>
<feature type="domain" description="Histidine kinase" evidence="11">
    <location>
        <begin position="226"/>
        <end position="431"/>
    </location>
</feature>
<evidence type="ECO:0000256" key="2">
    <source>
        <dbReference type="ARBA" id="ARBA00004651"/>
    </source>
</evidence>
<sequence length="435" mass="46254">MDAPLLALTRRRSGAPNGLPADTAAAENMRQLMQLRWIAVVGQTLTILFVHFALGVPLPLAEMLSVALFLAGANFVARMALPHHRVRNIEVMVALLIDMGVLTLQLYFSGGATNPFISLFLLQVVLGAILLPPASVAILLFAAGLSYALLTVRYVPLELPIGLIPEGADLFAIGRWIGFLMVATLLVMFIVRISRNLHARDDYLSDLRQHAAEEEGIVRMGLFASGAAHELGTPLGSLSVILADWRRMPAIAADPQLAGEVEEMQAEVRRCKAIVSDILHSAGQPRGEAMESVRAAAYLDELAAAWRPTHPQVPLGYSRDGVEAAVVAADPALRQAVWNLLDNAAAASPTGVGLIVRAEGEMLSIAVRDFGPGFEPDALAHVGKPYQSSKGAGHGLGLFLAANVARRLGGRLEARNLDSGAEVRILLPLAGTGGE</sequence>
<dbReference type="PANTHER" id="PTHR44936:SF10">
    <property type="entry name" value="SENSOR PROTEIN RSTB"/>
    <property type="match status" value="1"/>
</dbReference>
<dbReference type="GO" id="GO:0000155">
    <property type="term" value="F:phosphorelay sensor kinase activity"/>
    <property type="evidence" value="ECO:0007669"/>
    <property type="project" value="InterPro"/>
</dbReference>
<evidence type="ECO:0000313" key="12">
    <source>
        <dbReference type="EMBL" id="TGX44758.1"/>
    </source>
</evidence>
<dbReference type="PRINTS" id="PR00344">
    <property type="entry name" value="BCTRLSENSOR"/>
</dbReference>
<dbReference type="InterPro" id="IPR003594">
    <property type="entry name" value="HATPase_dom"/>
</dbReference>
<feature type="transmembrane region" description="Helical" evidence="10">
    <location>
        <begin position="35"/>
        <end position="54"/>
    </location>
</feature>
<comment type="catalytic activity">
    <reaction evidence="1">
        <text>ATP + protein L-histidine = ADP + protein N-phospho-L-histidine.</text>
        <dbReference type="EC" id="2.7.13.3"/>
    </reaction>
</comment>
<feature type="transmembrane region" description="Helical" evidence="10">
    <location>
        <begin position="138"/>
        <end position="156"/>
    </location>
</feature>
<evidence type="ECO:0000256" key="5">
    <source>
        <dbReference type="ARBA" id="ARBA00022553"/>
    </source>
</evidence>
<dbReference type="CDD" id="cd00082">
    <property type="entry name" value="HisKA"/>
    <property type="match status" value="1"/>
</dbReference>
<gene>
    <name evidence="12" type="ORF">E5A74_07705</name>
</gene>
<keyword evidence="7" id="KW-0547">Nucleotide-binding</keyword>
<evidence type="ECO:0000256" key="7">
    <source>
        <dbReference type="ARBA" id="ARBA00022741"/>
    </source>
</evidence>
<accession>A0A4S1WN94</accession>
<dbReference type="CDD" id="cd00075">
    <property type="entry name" value="HATPase"/>
    <property type="match status" value="1"/>
</dbReference>